<dbReference type="PANTHER" id="PTHR43166">
    <property type="entry name" value="AMINO ACID IMPORT ATP-BINDING PROTEIN"/>
    <property type="match status" value="1"/>
</dbReference>
<keyword evidence="5 10" id="KW-0067">ATP-binding</keyword>
<accession>A0A7W6H4Y4</accession>
<dbReference type="SMART" id="SM00382">
    <property type="entry name" value="AAA"/>
    <property type="match status" value="1"/>
</dbReference>
<dbReference type="InterPro" id="IPR003593">
    <property type="entry name" value="AAA+_ATPase"/>
</dbReference>
<dbReference type="GO" id="GO:0016887">
    <property type="term" value="F:ATP hydrolysis activity"/>
    <property type="evidence" value="ECO:0007669"/>
    <property type="project" value="InterPro"/>
</dbReference>
<dbReference type="GO" id="GO:0016020">
    <property type="term" value="C:membrane"/>
    <property type="evidence" value="ECO:0007669"/>
    <property type="project" value="InterPro"/>
</dbReference>
<evidence type="ECO:0000256" key="5">
    <source>
        <dbReference type="ARBA" id="ARBA00022840"/>
    </source>
</evidence>
<dbReference type="InterPro" id="IPR017871">
    <property type="entry name" value="ABC_transporter-like_CS"/>
</dbReference>
<sequence length="282" mass="29659">MTAIQVSNLSKRFGRTQALRDVSLSIGKGEMVALIGASGSGKSTLIRHLAGLEMGDGAASRIELFGRVAQSGGRLGPQAKELRGRVSVIFQQFNLVGRMSVLTNVLLGHLGKISRFRGTFALFNRTEKAAASAALERVGIAKTARQRASTLSGGQQQRAAIARTLVQRAEILIADEPIASLDPASARRVMDVLADVNARDGITVIVSLHQVEFARQYCPRTVAMRDGAVIWDGPSSALTNAFLGELYGASAGELVLADGAVPQPASATAPAHSPKQPVLEPA</sequence>
<dbReference type="PROSITE" id="PS00211">
    <property type="entry name" value="ABC_TRANSPORTER_1"/>
    <property type="match status" value="1"/>
</dbReference>
<feature type="region of interest" description="Disordered" evidence="8">
    <location>
        <begin position="263"/>
        <end position="282"/>
    </location>
</feature>
<evidence type="ECO:0000259" key="9">
    <source>
        <dbReference type="PROSITE" id="PS50893"/>
    </source>
</evidence>
<dbReference type="GO" id="GO:0015416">
    <property type="term" value="F:ABC-type phosphonate transporter activity"/>
    <property type="evidence" value="ECO:0007669"/>
    <property type="project" value="InterPro"/>
</dbReference>
<keyword evidence="11" id="KW-1185">Reference proteome</keyword>
<evidence type="ECO:0000256" key="4">
    <source>
        <dbReference type="ARBA" id="ARBA00022741"/>
    </source>
</evidence>
<proteinExistence type="inferred from homology"/>
<dbReference type="Pfam" id="PF00005">
    <property type="entry name" value="ABC_tran"/>
    <property type="match status" value="1"/>
</dbReference>
<evidence type="ECO:0000256" key="8">
    <source>
        <dbReference type="SAM" id="MobiDB-lite"/>
    </source>
</evidence>
<gene>
    <name evidence="10" type="ORF">GGR04_002489</name>
</gene>
<protein>
    <submittedName>
        <fullName evidence="10">Phosphonate transport system ATP-binding protein</fullName>
    </submittedName>
</protein>
<evidence type="ECO:0000256" key="3">
    <source>
        <dbReference type="ARBA" id="ARBA00022475"/>
    </source>
</evidence>
<comment type="similarity">
    <text evidence="1">Belongs to the ABC transporter superfamily.</text>
</comment>
<organism evidence="10 11">
    <name type="scientific">Aureimonas pseudogalii</name>
    <dbReference type="NCBI Taxonomy" id="1744844"/>
    <lineage>
        <taxon>Bacteria</taxon>
        <taxon>Pseudomonadati</taxon>
        <taxon>Pseudomonadota</taxon>
        <taxon>Alphaproteobacteria</taxon>
        <taxon>Hyphomicrobiales</taxon>
        <taxon>Aurantimonadaceae</taxon>
        <taxon>Aureimonas</taxon>
    </lineage>
</organism>
<dbReference type="PROSITE" id="PS50893">
    <property type="entry name" value="ABC_TRANSPORTER_2"/>
    <property type="match status" value="1"/>
</dbReference>
<keyword evidence="6" id="KW-1278">Translocase</keyword>
<dbReference type="PANTHER" id="PTHR43166:SF6">
    <property type="entry name" value="PHOSPHONATES IMPORT ATP-BINDING PROTEIN PHNC"/>
    <property type="match status" value="1"/>
</dbReference>
<keyword evidence="7" id="KW-0472">Membrane</keyword>
<dbReference type="Proteomes" id="UP000542776">
    <property type="component" value="Unassembled WGS sequence"/>
</dbReference>
<dbReference type="SUPFAM" id="SSF52540">
    <property type="entry name" value="P-loop containing nucleoside triphosphate hydrolases"/>
    <property type="match status" value="1"/>
</dbReference>
<evidence type="ECO:0000256" key="6">
    <source>
        <dbReference type="ARBA" id="ARBA00022967"/>
    </source>
</evidence>
<keyword evidence="2" id="KW-0813">Transport</keyword>
<comment type="caution">
    <text evidence="10">The sequence shown here is derived from an EMBL/GenBank/DDBJ whole genome shotgun (WGS) entry which is preliminary data.</text>
</comment>
<dbReference type="InterPro" id="IPR050086">
    <property type="entry name" value="MetN_ABC_transporter-like"/>
</dbReference>
<dbReference type="RefSeq" id="WP_183200181.1">
    <property type="nucleotide sequence ID" value="NZ_JACIEK010000006.1"/>
</dbReference>
<dbReference type="InterPro" id="IPR012693">
    <property type="entry name" value="ABC_transpr_PhnC"/>
</dbReference>
<evidence type="ECO:0000313" key="10">
    <source>
        <dbReference type="EMBL" id="MBB3998641.1"/>
    </source>
</evidence>
<evidence type="ECO:0000256" key="7">
    <source>
        <dbReference type="ARBA" id="ARBA00023136"/>
    </source>
</evidence>
<dbReference type="GO" id="GO:0005524">
    <property type="term" value="F:ATP binding"/>
    <property type="evidence" value="ECO:0007669"/>
    <property type="project" value="UniProtKB-KW"/>
</dbReference>
<dbReference type="InterPro" id="IPR003439">
    <property type="entry name" value="ABC_transporter-like_ATP-bd"/>
</dbReference>
<dbReference type="AlphaFoldDB" id="A0A7W6H4Y4"/>
<keyword evidence="4" id="KW-0547">Nucleotide-binding</keyword>
<feature type="domain" description="ABC transporter" evidence="9">
    <location>
        <begin position="4"/>
        <end position="251"/>
    </location>
</feature>
<evidence type="ECO:0000313" key="11">
    <source>
        <dbReference type="Proteomes" id="UP000542776"/>
    </source>
</evidence>
<keyword evidence="3" id="KW-1003">Cell membrane</keyword>
<dbReference type="Gene3D" id="3.40.50.300">
    <property type="entry name" value="P-loop containing nucleotide triphosphate hydrolases"/>
    <property type="match status" value="1"/>
</dbReference>
<dbReference type="CDD" id="cd03256">
    <property type="entry name" value="ABC_PhnC_transporter"/>
    <property type="match status" value="1"/>
</dbReference>
<name>A0A7W6H4Y4_9HYPH</name>
<dbReference type="InterPro" id="IPR027417">
    <property type="entry name" value="P-loop_NTPase"/>
</dbReference>
<evidence type="ECO:0000256" key="1">
    <source>
        <dbReference type="ARBA" id="ARBA00005417"/>
    </source>
</evidence>
<dbReference type="NCBIfam" id="TIGR02315">
    <property type="entry name" value="ABC_phnC"/>
    <property type="match status" value="1"/>
</dbReference>
<reference evidence="10 11" key="1">
    <citation type="submission" date="2020-08" db="EMBL/GenBank/DDBJ databases">
        <title>Genomic Encyclopedia of Type Strains, Phase IV (KMG-IV): sequencing the most valuable type-strain genomes for metagenomic binning, comparative biology and taxonomic classification.</title>
        <authorList>
            <person name="Goeker M."/>
        </authorList>
    </citation>
    <scope>NUCLEOTIDE SEQUENCE [LARGE SCALE GENOMIC DNA]</scope>
    <source>
        <strain evidence="10 11">DSM 102238</strain>
    </source>
</reference>
<evidence type="ECO:0000256" key="2">
    <source>
        <dbReference type="ARBA" id="ARBA00022448"/>
    </source>
</evidence>
<dbReference type="EMBL" id="JACIEK010000006">
    <property type="protein sequence ID" value="MBB3998641.1"/>
    <property type="molecule type" value="Genomic_DNA"/>
</dbReference>